<keyword evidence="1" id="KW-0472">Membrane</keyword>
<organism evidence="2 3">
    <name type="scientific">Leptotrichia wadei</name>
    <dbReference type="NCBI Taxonomy" id="157687"/>
    <lineage>
        <taxon>Bacteria</taxon>
        <taxon>Fusobacteriati</taxon>
        <taxon>Fusobacteriota</taxon>
        <taxon>Fusobacteriia</taxon>
        <taxon>Fusobacteriales</taxon>
        <taxon>Leptotrichiaceae</taxon>
        <taxon>Leptotrichia</taxon>
    </lineage>
</organism>
<evidence type="ECO:0000313" key="2">
    <source>
        <dbReference type="EMBL" id="BBM47878.1"/>
    </source>
</evidence>
<dbReference type="EMBL" id="AP019834">
    <property type="protein sequence ID" value="BBM47878.1"/>
    <property type="molecule type" value="Genomic_DNA"/>
</dbReference>
<reference evidence="2 3" key="1">
    <citation type="submission" date="2019-07" db="EMBL/GenBank/DDBJ databases">
        <title>Complete Genome Sequence of Leptotrichia wadei Strain JMUB3933.</title>
        <authorList>
            <person name="Watanabe S."/>
            <person name="Cui L."/>
        </authorList>
    </citation>
    <scope>NUCLEOTIDE SEQUENCE [LARGE SCALE GENOMIC DNA]</scope>
    <source>
        <strain evidence="2 3">JMUB3933</strain>
    </source>
</reference>
<dbReference type="Proteomes" id="UP000321397">
    <property type="component" value="Chromosome"/>
</dbReference>
<gene>
    <name evidence="2" type="ORF">JMUB3933_1379</name>
</gene>
<evidence type="ECO:0000313" key="3">
    <source>
        <dbReference type="Proteomes" id="UP000321397"/>
    </source>
</evidence>
<proteinExistence type="predicted"/>
<feature type="transmembrane region" description="Helical" evidence="1">
    <location>
        <begin position="25"/>
        <end position="43"/>
    </location>
</feature>
<name>A0A510K8C1_9FUSO</name>
<accession>A0A510K8C1</accession>
<keyword evidence="1" id="KW-1133">Transmembrane helix</keyword>
<dbReference type="AlphaFoldDB" id="A0A510K8C1"/>
<protein>
    <submittedName>
        <fullName evidence="2">Uncharacterized protein</fullName>
    </submittedName>
</protein>
<sequence>MRFGNTKIKFKFRIGWKEATRKEKFYGILTWIVILIVVIYFFIDSCKLIKEGE</sequence>
<dbReference type="RefSeq" id="WP_172618863.1">
    <property type="nucleotide sequence ID" value="NZ_AP019834.1"/>
</dbReference>
<keyword evidence="1" id="KW-0812">Transmembrane</keyword>
<evidence type="ECO:0000256" key="1">
    <source>
        <dbReference type="SAM" id="Phobius"/>
    </source>
</evidence>